<keyword evidence="2 5" id="KW-0436">Ligase</keyword>
<gene>
    <name evidence="5" type="ORF">HELGO_WM20329</name>
</gene>
<evidence type="ECO:0000256" key="1">
    <source>
        <dbReference type="ARBA" id="ARBA00006432"/>
    </source>
</evidence>
<dbReference type="EMBL" id="CACVAT010000467">
    <property type="protein sequence ID" value="CAA6828448.1"/>
    <property type="molecule type" value="Genomic_DNA"/>
</dbReference>
<sequence length="494" mass="52493">MNDSTIRDLLVTRAQTTPDSPFLLNLDSTLTYAEVHKRVQAVAAAVSEAGVSKGRSVGFAATNSVELAITILGLFYGGFRATAINLVAGAQTIGYVLEHSECCLILHDEAGAEVLNAVEAASELPHLTIKEVIDSNIPSVPLNSLSPDDDGLLMYTSGTTGQPKGVRLSHQNLVAGGQNPVIAHQLVAGDRALCSLPLYHINALCVTLLAPLVSGGSVVFTPKFSTSSFWQSIEASHCTWFSLVPTQIGYLLNDAPDEPLALSNVRFGRSASAPLSPDVQAAFESCFNVPIIETMGLTETAAQILSNPLPPAVRKIGSPGIAFGNEVQIVDTNNKPVDAECEGEICIRGPNVMLGYLNNEQATQDTMDAEGWLHTGDLGKLDKDGYVFVTGRIKELIIKGGENIAPREVDEALLSHSAVLEAAAFAADCDRYGQKVLAAAVLKPGMQIEHDALIEHCNTKIGGFKSPQKIYFLDDLPKGPSGKVQRLKLGALLM</sequence>
<dbReference type="PROSITE" id="PS00455">
    <property type="entry name" value="AMP_BINDING"/>
    <property type="match status" value="1"/>
</dbReference>
<dbReference type="Pfam" id="PF00501">
    <property type="entry name" value="AMP-binding"/>
    <property type="match status" value="1"/>
</dbReference>
<dbReference type="AlphaFoldDB" id="A0A6S6U9T9"/>
<evidence type="ECO:0000259" key="4">
    <source>
        <dbReference type="Pfam" id="PF13193"/>
    </source>
</evidence>
<dbReference type="PANTHER" id="PTHR43201">
    <property type="entry name" value="ACYL-COA SYNTHETASE"/>
    <property type="match status" value="1"/>
</dbReference>
<accession>A0A6S6U9T9</accession>
<evidence type="ECO:0000256" key="2">
    <source>
        <dbReference type="ARBA" id="ARBA00022598"/>
    </source>
</evidence>
<dbReference type="SUPFAM" id="SSF56801">
    <property type="entry name" value="Acetyl-CoA synthetase-like"/>
    <property type="match status" value="1"/>
</dbReference>
<organism evidence="5">
    <name type="scientific">uncultured Thiotrichaceae bacterium</name>
    <dbReference type="NCBI Taxonomy" id="298394"/>
    <lineage>
        <taxon>Bacteria</taxon>
        <taxon>Pseudomonadati</taxon>
        <taxon>Pseudomonadota</taxon>
        <taxon>Gammaproteobacteria</taxon>
        <taxon>Thiotrichales</taxon>
        <taxon>Thiotrichaceae</taxon>
        <taxon>environmental samples</taxon>
    </lineage>
</organism>
<dbReference type="InterPro" id="IPR000873">
    <property type="entry name" value="AMP-dep_synth/lig_dom"/>
</dbReference>
<dbReference type="Gene3D" id="3.30.300.30">
    <property type="match status" value="1"/>
</dbReference>
<dbReference type="PANTHER" id="PTHR43201:SF5">
    <property type="entry name" value="MEDIUM-CHAIN ACYL-COA LIGASE ACSF2, MITOCHONDRIAL"/>
    <property type="match status" value="1"/>
</dbReference>
<dbReference type="InterPro" id="IPR045851">
    <property type="entry name" value="AMP-bd_C_sf"/>
</dbReference>
<feature type="domain" description="AMP-dependent synthetase/ligase" evidence="3">
    <location>
        <begin position="12"/>
        <end position="357"/>
    </location>
</feature>
<name>A0A6S6U9T9_9GAMM</name>
<feature type="domain" description="AMP-binding enzyme C-terminal" evidence="4">
    <location>
        <begin position="408"/>
        <end position="483"/>
    </location>
</feature>
<evidence type="ECO:0000313" key="5">
    <source>
        <dbReference type="EMBL" id="CAA6828448.1"/>
    </source>
</evidence>
<evidence type="ECO:0000259" key="3">
    <source>
        <dbReference type="Pfam" id="PF00501"/>
    </source>
</evidence>
<dbReference type="Pfam" id="PF13193">
    <property type="entry name" value="AMP-binding_C"/>
    <property type="match status" value="1"/>
</dbReference>
<dbReference type="InterPro" id="IPR020845">
    <property type="entry name" value="AMP-binding_CS"/>
</dbReference>
<dbReference type="InterPro" id="IPR025110">
    <property type="entry name" value="AMP-bd_C"/>
</dbReference>
<reference evidence="5" key="1">
    <citation type="submission" date="2020-01" db="EMBL/GenBank/DDBJ databases">
        <authorList>
            <person name="Meier V. D."/>
            <person name="Meier V D."/>
        </authorList>
    </citation>
    <scope>NUCLEOTIDE SEQUENCE</scope>
    <source>
        <strain evidence="5">HLG_WM_MAG_09</strain>
    </source>
</reference>
<dbReference type="GO" id="GO:0006631">
    <property type="term" value="P:fatty acid metabolic process"/>
    <property type="evidence" value="ECO:0007669"/>
    <property type="project" value="TreeGrafter"/>
</dbReference>
<comment type="similarity">
    <text evidence="1">Belongs to the ATP-dependent AMP-binding enzyme family.</text>
</comment>
<dbReference type="InterPro" id="IPR042099">
    <property type="entry name" value="ANL_N_sf"/>
</dbReference>
<dbReference type="Gene3D" id="3.40.50.12780">
    <property type="entry name" value="N-terminal domain of ligase-like"/>
    <property type="match status" value="1"/>
</dbReference>
<dbReference type="GO" id="GO:0031956">
    <property type="term" value="F:medium-chain fatty acid-CoA ligase activity"/>
    <property type="evidence" value="ECO:0007669"/>
    <property type="project" value="TreeGrafter"/>
</dbReference>
<proteinExistence type="inferred from homology"/>
<protein>
    <submittedName>
        <fullName evidence="5">Acyl-CoA synthetase (AMP-forming)/AMP-acid ligase II</fullName>
    </submittedName>
</protein>